<dbReference type="OrthoDB" id="9805663at2"/>
<dbReference type="AlphaFoldDB" id="A0A5B0ECI2"/>
<accession>A0A5B0ECI2</accession>
<reference evidence="3 4" key="1">
    <citation type="submission" date="2019-07" db="EMBL/GenBank/DDBJ databases">
        <title>Analysis of the biochemical properties, biological activity and biotechnological potential of siderophores and biosurfactants produced by Antarctic psychrotolerant bacteria.</title>
        <authorList>
            <person name="Styczynski M."/>
            <person name="Krucon T."/>
            <person name="Decewicz P."/>
            <person name="Dziewit L."/>
        </authorList>
    </citation>
    <scope>NUCLEOTIDE SEQUENCE [LARGE SCALE GENOMIC DNA]</scope>
    <source>
        <strain evidence="3 4">ANT_H27</strain>
    </source>
</reference>
<dbReference type="SUPFAM" id="SSF50129">
    <property type="entry name" value="GroES-like"/>
    <property type="match status" value="1"/>
</dbReference>
<dbReference type="InterPro" id="IPR041694">
    <property type="entry name" value="ADH_N_2"/>
</dbReference>
<dbReference type="CDD" id="cd05288">
    <property type="entry name" value="PGDH"/>
    <property type="match status" value="1"/>
</dbReference>
<dbReference type="SUPFAM" id="SSF51735">
    <property type="entry name" value="NAD(P)-binding Rossmann-fold domains"/>
    <property type="match status" value="1"/>
</dbReference>
<dbReference type="Gene3D" id="3.90.180.10">
    <property type="entry name" value="Medium-chain alcohol dehydrogenases, catalytic domain"/>
    <property type="match status" value="1"/>
</dbReference>
<dbReference type="FunFam" id="3.40.50.720:FF:000121">
    <property type="entry name" value="Prostaglandin reductase 2"/>
    <property type="match status" value="1"/>
</dbReference>
<evidence type="ECO:0000313" key="3">
    <source>
        <dbReference type="EMBL" id="KAA0976032.1"/>
    </source>
</evidence>
<dbReference type="Proteomes" id="UP000323856">
    <property type="component" value="Unassembled WGS sequence"/>
</dbReference>
<name>A0A5B0ECI2_9MICC</name>
<dbReference type="InterPro" id="IPR013149">
    <property type="entry name" value="ADH-like_C"/>
</dbReference>
<sequence length="336" mass="35549">MSDSMSTEIRLASRPTGWPTPDNFETAVISLPELAEGEVRVANEFLSVDPYMRGRMNDAKSYAEPYALGEVMTGAAVGRVIESRTAEISVGDAVLHHLGWRSISQGPAASFRVVQDISGVPLSAYLGILGMTAYTAYVGLLEIAGLKEGDTVFVSGAAGAVGSAAGQIARLKGASRVIGSAGTAEKVEQLKGKYGFAAAFNYKDAPVRDQLRAAAPAGIDVYFDNVGGEHLEAALDVFNRGGRAALCGAISSYNSTEAPVGPRNMANMITQGLSLKGFTVGFYPELHEAFINDMSRWLDSGEIVFEETVIDGLENAVHGFLELMRGANTGKMVIKL</sequence>
<dbReference type="PANTHER" id="PTHR43205">
    <property type="entry name" value="PROSTAGLANDIN REDUCTASE"/>
    <property type="match status" value="1"/>
</dbReference>
<dbReference type="SMART" id="SM00829">
    <property type="entry name" value="PKS_ER"/>
    <property type="match status" value="1"/>
</dbReference>
<dbReference type="Gene3D" id="3.40.50.720">
    <property type="entry name" value="NAD(P)-binding Rossmann-like Domain"/>
    <property type="match status" value="1"/>
</dbReference>
<dbReference type="InterPro" id="IPR020843">
    <property type="entry name" value="ER"/>
</dbReference>
<evidence type="ECO:0000313" key="4">
    <source>
        <dbReference type="Proteomes" id="UP000323856"/>
    </source>
</evidence>
<organism evidence="3 4">
    <name type="scientific">Paeniglutamicibacter gangotriensis</name>
    <dbReference type="NCBI Taxonomy" id="254787"/>
    <lineage>
        <taxon>Bacteria</taxon>
        <taxon>Bacillati</taxon>
        <taxon>Actinomycetota</taxon>
        <taxon>Actinomycetes</taxon>
        <taxon>Micrococcales</taxon>
        <taxon>Micrococcaceae</taxon>
        <taxon>Paeniglutamicibacter</taxon>
    </lineage>
</organism>
<evidence type="ECO:0000259" key="2">
    <source>
        <dbReference type="SMART" id="SM00829"/>
    </source>
</evidence>
<comment type="caution">
    <text evidence="3">The sequence shown here is derived from an EMBL/GenBank/DDBJ whole genome shotgun (WGS) entry which is preliminary data.</text>
</comment>
<dbReference type="Pfam" id="PF16884">
    <property type="entry name" value="ADH_N_2"/>
    <property type="match status" value="1"/>
</dbReference>
<gene>
    <name evidence="3" type="ORF">FQ154_12010</name>
</gene>
<dbReference type="RefSeq" id="WP_149619882.1">
    <property type="nucleotide sequence ID" value="NZ_VOBL01000012.1"/>
</dbReference>
<keyword evidence="1" id="KW-0560">Oxidoreductase</keyword>
<dbReference type="PANTHER" id="PTHR43205:SF7">
    <property type="entry name" value="PROSTAGLANDIN REDUCTASE 1"/>
    <property type="match status" value="1"/>
</dbReference>
<proteinExistence type="predicted"/>
<dbReference type="InterPro" id="IPR011032">
    <property type="entry name" value="GroES-like_sf"/>
</dbReference>
<dbReference type="InterPro" id="IPR036291">
    <property type="entry name" value="NAD(P)-bd_dom_sf"/>
</dbReference>
<evidence type="ECO:0000256" key="1">
    <source>
        <dbReference type="ARBA" id="ARBA00023002"/>
    </source>
</evidence>
<dbReference type="Pfam" id="PF00107">
    <property type="entry name" value="ADH_zinc_N"/>
    <property type="match status" value="1"/>
</dbReference>
<dbReference type="EMBL" id="VOBL01000012">
    <property type="protein sequence ID" value="KAA0976032.1"/>
    <property type="molecule type" value="Genomic_DNA"/>
</dbReference>
<dbReference type="InterPro" id="IPR045010">
    <property type="entry name" value="MDR_fam"/>
</dbReference>
<feature type="domain" description="Enoyl reductase (ER)" evidence="2">
    <location>
        <begin position="19"/>
        <end position="334"/>
    </location>
</feature>
<protein>
    <submittedName>
        <fullName evidence="3">NADP-dependent oxidoreductase</fullName>
    </submittedName>
</protein>
<dbReference type="GO" id="GO:0016628">
    <property type="term" value="F:oxidoreductase activity, acting on the CH-CH group of donors, NAD or NADP as acceptor"/>
    <property type="evidence" value="ECO:0007669"/>
    <property type="project" value="InterPro"/>
</dbReference>